<dbReference type="Pfam" id="PF03354">
    <property type="entry name" value="TerL_ATPase"/>
    <property type="match status" value="1"/>
</dbReference>
<evidence type="ECO:0000313" key="5">
    <source>
        <dbReference type="Proteomes" id="UP000185655"/>
    </source>
</evidence>
<gene>
    <name evidence="3" type="ORF">RR45_GL000744</name>
    <name evidence="4" type="ORF">SAMN02746068_00741</name>
</gene>
<keyword evidence="6" id="KW-1185">Reference proteome</keyword>
<evidence type="ECO:0000313" key="4">
    <source>
        <dbReference type="EMBL" id="SFZ73068.1"/>
    </source>
</evidence>
<dbReference type="InterPro" id="IPR005021">
    <property type="entry name" value="Terminase_largesu-like"/>
</dbReference>
<dbReference type="InterPro" id="IPR027417">
    <property type="entry name" value="P-loop_NTPase"/>
</dbReference>
<reference evidence="3 6" key="1">
    <citation type="submission" date="2014-12" db="EMBL/GenBank/DDBJ databases">
        <title>Draft genome sequences of 10 type strains of Lactococcus.</title>
        <authorList>
            <person name="Sun Z."/>
            <person name="Zhong Z."/>
            <person name="Liu W."/>
            <person name="Zhang W."/>
            <person name="Zhang H."/>
        </authorList>
    </citation>
    <scope>NUCLEOTIDE SEQUENCE [LARGE SCALE GENOMIC DNA]</scope>
    <source>
        <strain evidence="3 6">DSM 22330</strain>
    </source>
</reference>
<dbReference type="AlphaFoldDB" id="A0A1K2H9D6"/>
<dbReference type="EMBL" id="JXJT01000019">
    <property type="protein sequence ID" value="PCS02036.1"/>
    <property type="molecule type" value="Genomic_DNA"/>
</dbReference>
<accession>A0A1K2H9D6</accession>
<name>A0A1K2H9D6_9LACT</name>
<dbReference type="Proteomes" id="UP000218979">
    <property type="component" value="Unassembled WGS sequence"/>
</dbReference>
<protein>
    <submittedName>
        <fullName evidence="4">Phage terminase-like protein, large subunit, contains N-terminal HTH domain</fullName>
    </submittedName>
    <submittedName>
        <fullName evidence="3">Terminase, large subunit</fullName>
    </submittedName>
</protein>
<sequence>MIERGVNYAEIFAKRVRKNPKKFPKTVRLAVDRWYRWKKRDDIWFDVNKANEMMDFVETFIVHTKGNLIGKPFILELWEKFIYSWIYGWVHENENGDIVRVTNEAYVQIPKKNGKTLIAVGSLGYAMYGEGVLSIDCYACASDFLQAQYAAKPFASTIINNPALLDGTKIFKGPKGTVQSITYDYLVSGMAYQNRFIVQTKNISNIEGSNPYFVLNDELHKQEQMEQYDNFKSAQVSLAAVGEPLMFNISTAGKGSSSVGMRVYREAKEVLKRDDNDSSFVLIYEPNKDYDWADRKVWEMCNPNWGVSVNYTAINTAYKTALRSAHSKAEFLTKHLDVFVNGADNFFEQDQVEPCMVSTKELGDLTGEVCYVGLDLSKTTDLTCVSLNFPTYDEDGKAILKVKQLYFIPNADIEFREKEDNVPYKDLSSKGFVEFCDGKMIDQEQILQFIEECMNLYDLQQINYDPAMSQRLVEKFENLGIECVEVAQYPKVLNAPFDDVERLFYEKRIMFDNPLFLYCTLNVVAVTNMNGQKAPSKRQSKKKIDGFGAFLCAHKETMMQMEDIDNDNMDDYLDSIYR</sequence>
<feature type="domain" description="Terminase large subunit-like ATPase" evidence="1">
    <location>
        <begin position="78"/>
        <end position="262"/>
    </location>
</feature>
<dbReference type="OrthoDB" id="9760250at2"/>
<dbReference type="STRING" id="1122154.SAMN02746068_00741"/>
<dbReference type="Proteomes" id="UP000185655">
    <property type="component" value="Unassembled WGS sequence"/>
</dbReference>
<proteinExistence type="predicted"/>
<evidence type="ECO:0000259" key="1">
    <source>
        <dbReference type="Pfam" id="PF03354"/>
    </source>
</evidence>
<dbReference type="Pfam" id="PF20441">
    <property type="entry name" value="TerL_nuclease"/>
    <property type="match status" value="1"/>
</dbReference>
<dbReference type="InterPro" id="IPR046462">
    <property type="entry name" value="TerL_nuclease"/>
</dbReference>
<dbReference type="PANTHER" id="PTHR41287">
    <property type="match status" value="1"/>
</dbReference>
<reference evidence="4 5" key="2">
    <citation type="submission" date="2016-11" db="EMBL/GenBank/DDBJ databases">
        <authorList>
            <person name="Jaros S."/>
            <person name="Januszkiewicz K."/>
            <person name="Wedrychowicz H."/>
        </authorList>
    </citation>
    <scope>NUCLEOTIDE SEQUENCE [LARGE SCALE GENOMIC DNA]</scope>
    <source>
        <strain evidence="4 5">DSM 22330</strain>
    </source>
</reference>
<dbReference type="GO" id="GO:0004519">
    <property type="term" value="F:endonuclease activity"/>
    <property type="evidence" value="ECO:0007669"/>
    <property type="project" value="InterPro"/>
</dbReference>
<dbReference type="Gene3D" id="3.40.50.300">
    <property type="entry name" value="P-loop containing nucleotide triphosphate hydrolases"/>
    <property type="match status" value="1"/>
</dbReference>
<organism evidence="4 5">
    <name type="scientific">Pseudolactococcus chungangensis CAU 28 = DSM 22330</name>
    <dbReference type="NCBI Taxonomy" id="1122154"/>
    <lineage>
        <taxon>Bacteria</taxon>
        <taxon>Bacillati</taxon>
        <taxon>Bacillota</taxon>
        <taxon>Bacilli</taxon>
        <taxon>Lactobacillales</taxon>
        <taxon>Streptococcaceae</taxon>
        <taxon>Pseudolactococcus</taxon>
    </lineage>
</organism>
<evidence type="ECO:0000259" key="2">
    <source>
        <dbReference type="Pfam" id="PF20441"/>
    </source>
</evidence>
<dbReference type="RefSeq" id="WP_031365335.1">
    <property type="nucleotide sequence ID" value="NZ_FPKS01000003.1"/>
</dbReference>
<evidence type="ECO:0000313" key="3">
    <source>
        <dbReference type="EMBL" id="PCS02036.1"/>
    </source>
</evidence>
<dbReference type="PANTHER" id="PTHR41287:SF1">
    <property type="entry name" value="PROTEIN YMFN"/>
    <property type="match status" value="1"/>
</dbReference>
<dbReference type="EMBL" id="FPKS01000003">
    <property type="protein sequence ID" value="SFZ73068.1"/>
    <property type="molecule type" value="Genomic_DNA"/>
</dbReference>
<dbReference type="InterPro" id="IPR046461">
    <property type="entry name" value="TerL_ATPase"/>
</dbReference>
<feature type="domain" description="Terminase large subunit-like endonuclease" evidence="2">
    <location>
        <begin position="274"/>
        <end position="558"/>
    </location>
</feature>
<evidence type="ECO:0000313" key="6">
    <source>
        <dbReference type="Proteomes" id="UP000218979"/>
    </source>
</evidence>